<feature type="coiled-coil region" evidence="7">
    <location>
        <begin position="429"/>
        <end position="463"/>
    </location>
</feature>
<evidence type="ECO:0000256" key="3">
    <source>
        <dbReference type="ARBA" id="ARBA00022737"/>
    </source>
</evidence>
<dbReference type="InterPro" id="IPR016032">
    <property type="entry name" value="Sig_transdc_resp-reg_C-effctor"/>
</dbReference>
<dbReference type="InterPro" id="IPR000792">
    <property type="entry name" value="Tscrpt_reg_LuxR_C"/>
</dbReference>
<evidence type="ECO:0000313" key="10">
    <source>
        <dbReference type="EMBL" id="PZW41438.1"/>
    </source>
</evidence>
<evidence type="ECO:0000256" key="8">
    <source>
        <dbReference type="SAM" id="Phobius"/>
    </source>
</evidence>
<dbReference type="InterPro" id="IPR036388">
    <property type="entry name" value="WH-like_DNA-bd_sf"/>
</dbReference>
<evidence type="ECO:0000256" key="5">
    <source>
        <dbReference type="ARBA" id="ARBA00038253"/>
    </source>
</evidence>
<dbReference type="Gene3D" id="1.10.10.10">
    <property type="entry name" value="Winged helix-like DNA-binding domain superfamily/Winged helix DNA-binding domain"/>
    <property type="match status" value="1"/>
</dbReference>
<dbReference type="InterPro" id="IPR011990">
    <property type="entry name" value="TPR-like_helical_dom_sf"/>
</dbReference>
<comment type="caution">
    <text evidence="10">The sequence shown here is derived from an EMBL/GenBank/DDBJ whole genome shotgun (WGS) entry which is preliminary data.</text>
</comment>
<dbReference type="GO" id="GO:0005737">
    <property type="term" value="C:cytoplasm"/>
    <property type="evidence" value="ECO:0007669"/>
    <property type="project" value="UniProtKB-SubCell"/>
</dbReference>
<dbReference type="PROSITE" id="PS50005">
    <property type="entry name" value="TPR"/>
    <property type="match status" value="1"/>
</dbReference>
<keyword evidence="4 6" id="KW-0802">TPR repeat</keyword>
<evidence type="ECO:0000256" key="2">
    <source>
        <dbReference type="ARBA" id="ARBA00022490"/>
    </source>
</evidence>
<comment type="similarity">
    <text evidence="5">Belongs to the Rap family.</text>
</comment>
<comment type="subcellular location">
    <subcellularLocation>
        <location evidence="1">Cytoplasm</location>
    </subcellularLocation>
</comment>
<keyword evidence="7" id="KW-0175">Coiled coil</keyword>
<dbReference type="GO" id="GO:0003677">
    <property type="term" value="F:DNA binding"/>
    <property type="evidence" value="ECO:0007669"/>
    <property type="project" value="InterPro"/>
</dbReference>
<keyword evidence="8" id="KW-1133">Transmembrane helix</keyword>
<dbReference type="InterPro" id="IPR019734">
    <property type="entry name" value="TPR_rpt"/>
</dbReference>
<gene>
    <name evidence="10" type="ORF">LX95_01114</name>
</gene>
<keyword evidence="8" id="KW-0812">Transmembrane</keyword>
<dbReference type="Gene3D" id="1.25.40.10">
    <property type="entry name" value="Tetratricopeptide repeat domain"/>
    <property type="match status" value="2"/>
</dbReference>
<keyword evidence="8" id="KW-0472">Membrane</keyword>
<evidence type="ECO:0000256" key="7">
    <source>
        <dbReference type="SAM" id="Coils"/>
    </source>
</evidence>
<feature type="repeat" description="TPR" evidence="6">
    <location>
        <begin position="161"/>
        <end position="194"/>
    </location>
</feature>
<dbReference type="PANTHER" id="PTHR46630:SF1">
    <property type="entry name" value="TETRATRICOPEPTIDE REPEAT PROTEIN 29"/>
    <property type="match status" value="1"/>
</dbReference>
<dbReference type="AlphaFoldDB" id="A0A2W7I5C3"/>
<evidence type="ECO:0000256" key="6">
    <source>
        <dbReference type="PROSITE-ProRule" id="PRU00339"/>
    </source>
</evidence>
<dbReference type="SUPFAM" id="SSF48452">
    <property type="entry name" value="TPR-like"/>
    <property type="match status" value="1"/>
</dbReference>
<sequence>MRFKLKLLSFFFLFGFTLSYGQYQQLLHKPYREKVEDIHQLYKNTINKGREDSLYICNYTQQIKDYALINDDQELSLEADLLYAYSRWFLYGQEKPDFLDDLLLMVEKGEKEKVRHIKIRAANVLANHYWQVKNYEKSFEWLLYSSKILETTTSENFPNMAEHLNFIGRCYYYFKDYENAMVYYKKSSEIIKTNFNAKAVLEAQNTLGLCYQKLGQLSLAKKHFTKVINDTSTYKDLIWQSIASGNLGYNYYLEESYSKAIPLFEKDIQNALQIDELGLAAGSAIPLADIYLKNERLDSAKQKIDEARSYIRQSQQKDRLRKLYPLMSKWHAANFKIDSSSIYLDSTIMAINAYHQKYNTIKLLRANQRVDAIDRELEIEKLHTENRLKISQRNYIILSISLLLLGSLLAYWFRNQSLLRKQEIKLLKIEKTERELKLSENQLQNLKLKIQNGQKTIESLQKEIKTNDNHNIINELKSKIIITNEDWDKYQILFTEAYPNFITSLKNTFENLTPSELRCLCLEKLKLSNKEMALVLGVSSNSVMVTKHRIRKKLNLKSQQELQKLVKEMK</sequence>
<dbReference type="Proteomes" id="UP000249542">
    <property type="component" value="Unassembled WGS sequence"/>
</dbReference>
<keyword evidence="11" id="KW-1185">Reference proteome</keyword>
<keyword evidence="3" id="KW-0677">Repeat</keyword>
<dbReference type="PANTHER" id="PTHR46630">
    <property type="entry name" value="TETRATRICOPEPTIDE REPEAT PROTEIN 29"/>
    <property type="match status" value="1"/>
</dbReference>
<accession>A0A2W7I5C3</accession>
<feature type="transmembrane region" description="Helical" evidence="8">
    <location>
        <begin position="395"/>
        <end position="413"/>
    </location>
</feature>
<evidence type="ECO:0000256" key="1">
    <source>
        <dbReference type="ARBA" id="ARBA00004496"/>
    </source>
</evidence>
<protein>
    <submittedName>
        <fullName evidence="10">Tetratricopeptide repeat protein</fullName>
    </submittedName>
</protein>
<dbReference type="EMBL" id="QKYV01000003">
    <property type="protein sequence ID" value="PZW41438.1"/>
    <property type="molecule type" value="Genomic_DNA"/>
</dbReference>
<dbReference type="RefSeq" id="WP_111540447.1">
    <property type="nucleotide sequence ID" value="NZ_QKYV01000003.1"/>
</dbReference>
<name>A0A2W7I5C3_9FLAO</name>
<evidence type="ECO:0000313" key="11">
    <source>
        <dbReference type="Proteomes" id="UP000249542"/>
    </source>
</evidence>
<dbReference type="SMART" id="SM00421">
    <property type="entry name" value="HTH_LUXR"/>
    <property type="match status" value="1"/>
</dbReference>
<evidence type="ECO:0000259" key="9">
    <source>
        <dbReference type="SMART" id="SM00421"/>
    </source>
</evidence>
<organism evidence="10 11">
    <name type="scientific">Mesonia algae</name>
    <dbReference type="NCBI Taxonomy" id="213248"/>
    <lineage>
        <taxon>Bacteria</taxon>
        <taxon>Pseudomonadati</taxon>
        <taxon>Bacteroidota</taxon>
        <taxon>Flavobacteriia</taxon>
        <taxon>Flavobacteriales</taxon>
        <taxon>Flavobacteriaceae</taxon>
        <taxon>Mesonia</taxon>
    </lineage>
</organism>
<dbReference type="Pfam" id="PF13181">
    <property type="entry name" value="TPR_8"/>
    <property type="match status" value="2"/>
</dbReference>
<dbReference type="SUPFAM" id="SSF46894">
    <property type="entry name" value="C-terminal effector domain of the bipartite response regulators"/>
    <property type="match status" value="1"/>
</dbReference>
<dbReference type="SMART" id="SM00028">
    <property type="entry name" value="TPR"/>
    <property type="match status" value="4"/>
</dbReference>
<reference evidence="10 11" key="1">
    <citation type="submission" date="2018-06" db="EMBL/GenBank/DDBJ databases">
        <title>Genomic Encyclopedia of Archaeal and Bacterial Type Strains, Phase II (KMG-II): from individual species to whole genera.</title>
        <authorList>
            <person name="Goeker M."/>
        </authorList>
    </citation>
    <scope>NUCLEOTIDE SEQUENCE [LARGE SCALE GENOMIC DNA]</scope>
    <source>
        <strain evidence="10 11">DSM 15361</strain>
    </source>
</reference>
<feature type="domain" description="HTH luxR-type" evidence="9">
    <location>
        <begin position="509"/>
        <end position="566"/>
    </location>
</feature>
<dbReference type="GO" id="GO:0006355">
    <property type="term" value="P:regulation of DNA-templated transcription"/>
    <property type="evidence" value="ECO:0007669"/>
    <property type="project" value="InterPro"/>
</dbReference>
<dbReference type="InterPro" id="IPR051476">
    <property type="entry name" value="Bac_ResReg_Asp_Phosphatase"/>
</dbReference>
<keyword evidence="2" id="KW-0963">Cytoplasm</keyword>
<proteinExistence type="inferred from homology"/>
<evidence type="ECO:0000256" key="4">
    <source>
        <dbReference type="ARBA" id="ARBA00022803"/>
    </source>
</evidence>